<keyword evidence="1 3" id="KW-0697">Rotamase</keyword>
<dbReference type="EMBL" id="AQHR01000088">
    <property type="protein sequence ID" value="EON76150.1"/>
    <property type="molecule type" value="Genomic_DNA"/>
</dbReference>
<dbReference type="PATRIC" id="fig|1288963.3.peg.3271"/>
<reference evidence="5 6" key="1">
    <citation type="submission" date="2013-02" db="EMBL/GenBank/DDBJ databases">
        <title>A novel strain isolated from Lonar lake, Maharashtra, India.</title>
        <authorList>
            <person name="Singh A."/>
        </authorList>
    </citation>
    <scope>NUCLEOTIDE SEQUENCE [LARGE SCALE GENOMIC DNA]</scope>
    <source>
        <strain evidence="5 6">AK24</strain>
    </source>
</reference>
<dbReference type="SUPFAM" id="SSF50891">
    <property type="entry name" value="Cyclophilin-like"/>
    <property type="match status" value="1"/>
</dbReference>
<sequence>MVLVLFGCREKAEYYVIATELGDIEVQLFPKQAPNTVANFLAYVESGAYEGSTFFRVCTPENEADREVKIEVIQGGNVAEEQLLPAIQLETTEMTGLSHRDGTLSMARATPHSAQSSFFICIGDQPELDFAGKRNPDGQGFAAFGQVTAGMPVVRTIQGLENVGQYLIDSVRIHRIVRK</sequence>
<evidence type="ECO:0000256" key="1">
    <source>
        <dbReference type="ARBA" id="ARBA00023110"/>
    </source>
</evidence>
<accession>R7ZPW4</accession>
<dbReference type="PROSITE" id="PS50072">
    <property type="entry name" value="CSA_PPIASE_2"/>
    <property type="match status" value="1"/>
</dbReference>
<dbReference type="InterPro" id="IPR044666">
    <property type="entry name" value="Cyclophilin_A-like"/>
</dbReference>
<keyword evidence="2 3" id="KW-0413">Isomerase</keyword>
<feature type="domain" description="PPIase cyclophilin-type" evidence="4">
    <location>
        <begin position="11"/>
        <end position="161"/>
    </location>
</feature>
<evidence type="ECO:0000313" key="6">
    <source>
        <dbReference type="Proteomes" id="UP000013909"/>
    </source>
</evidence>
<gene>
    <name evidence="5" type="ORF">ADIS_3278</name>
</gene>
<dbReference type="InterPro" id="IPR002130">
    <property type="entry name" value="Cyclophilin-type_PPIase_dom"/>
</dbReference>
<dbReference type="GO" id="GO:0003755">
    <property type="term" value="F:peptidyl-prolyl cis-trans isomerase activity"/>
    <property type="evidence" value="ECO:0007669"/>
    <property type="project" value="UniProtKB-UniRule"/>
</dbReference>
<name>R7ZPW4_9BACT</name>
<dbReference type="InterPro" id="IPR029000">
    <property type="entry name" value="Cyclophilin-like_dom_sf"/>
</dbReference>
<dbReference type="PANTHER" id="PTHR45625:SF4">
    <property type="entry name" value="PEPTIDYLPROLYL ISOMERASE DOMAIN AND WD REPEAT-CONTAINING PROTEIN 1"/>
    <property type="match status" value="1"/>
</dbReference>
<comment type="similarity">
    <text evidence="3">Belongs to the cyclophilin-type PPIase family.</text>
</comment>
<dbReference type="Pfam" id="PF00160">
    <property type="entry name" value="Pro_isomerase"/>
    <property type="match status" value="1"/>
</dbReference>
<dbReference type="EC" id="5.2.1.8" evidence="3"/>
<dbReference type="Gene3D" id="2.40.100.10">
    <property type="entry name" value="Cyclophilin-like"/>
    <property type="match status" value="1"/>
</dbReference>
<dbReference type="RefSeq" id="WP_010855411.1">
    <property type="nucleotide sequence ID" value="NZ_AQHR01000088.1"/>
</dbReference>
<comment type="caution">
    <text evidence="5">The sequence shown here is derived from an EMBL/GenBank/DDBJ whole genome shotgun (WGS) entry which is preliminary data.</text>
</comment>
<evidence type="ECO:0000259" key="4">
    <source>
        <dbReference type="PROSITE" id="PS50072"/>
    </source>
</evidence>
<comment type="catalytic activity">
    <reaction evidence="3">
        <text>[protein]-peptidylproline (omega=180) = [protein]-peptidylproline (omega=0)</text>
        <dbReference type="Rhea" id="RHEA:16237"/>
        <dbReference type="Rhea" id="RHEA-COMP:10747"/>
        <dbReference type="Rhea" id="RHEA-COMP:10748"/>
        <dbReference type="ChEBI" id="CHEBI:83833"/>
        <dbReference type="ChEBI" id="CHEBI:83834"/>
        <dbReference type="EC" id="5.2.1.8"/>
    </reaction>
</comment>
<dbReference type="Proteomes" id="UP000013909">
    <property type="component" value="Unassembled WGS sequence"/>
</dbReference>
<evidence type="ECO:0000256" key="2">
    <source>
        <dbReference type="ARBA" id="ARBA00023235"/>
    </source>
</evidence>
<dbReference type="PANTHER" id="PTHR45625">
    <property type="entry name" value="PEPTIDYL-PROLYL CIS-TRANS ISOMERASE-RELATED"/>
    <property type="match status" value="1"/>
</dbReference>
<dbReference type="CDD" id="cd00317">
    <property type="entry name" value="cyclophilin"/>
    <property type="match status" value="1"/>
</dbReference>
<organism evidence="5 6">
    <name type="scientific">Lunatimonas lonarensis</name>
    <dbReference type="NCBI Taxonomy" id="1232681"/>
    <lineage>
        <taxon>Bacteria</taxon>
        <taxon>Pseudomonadati</taxon>
        <taxon>Bacteroidota</taxon>
        <taxon>Cytophagia</taxon>
        <taxon>Cytophagales</taxon>
        <taxon>Cyclobacteriaceae</taxon>
    </lineage>
</organism>
<protein>
    <recommendedName>
        <fullName evidence="3">Peptidyl-prolyl cis-trans isomerase</fullName>
        <shortName evidence="3">PPIase</shortName>
        <ecNumber evidence="3">5.2.1.8</ecNumber>
    </recommendedName>
</protein>
<keyword evidence="6" id="KW-1185">Reference proteome</keyword>
<dbReference type="AlphaFoldDB" id="R7ZPW4"/>
<proteinExistence type="inferred from homology"/>
<dbReference type="STRING" id="1232681.ADIS_3278"/>
<evidence type="ECO:0000256" key="3">
    <source>
        <dbReference type="RuleBase" id="RU363019"/>
    </source>
</evidence>
<evidence type="ECO:0000313" key="5">
    <source>
        <dbReference type="EMBL" id="EON76150.1"/>
    </source>
</evidence>
<comment type="function">
    <text evidence="3">PPIases accelerate the folding of proteins. It catalyzes the cis-trans isomerization of proline imidic peptide bonds in oligopeptides.</text>
</comment>
<dbReference type="PRINTS" id="PR00153">
    <property type="entry name" value="CSAPPISMRASE"/>
</dbReference>